<evidence type="ECO:0000313" key="9">
    <source>
        <dbReference type="EMBL" id="SCW77820.1"/>
    </source>
</evidence>
<evidence type="ECO:0000313" key="10">
    <source>
        <dbReference type="Proteomes" id="UP000199150"/>
    </source>
</evidence>
<proteinExistence type="inferred from homology"/>
<evidence type="ECO:0000256" key="2">
    <source>
        <dbReference type="ARBA" id="ARBA00009045"/>
    </source>
</evidence>
<evidence type="ECO:0000256" key="7">
    <source>
        <dbReference type="SAM" id="Phobius"/>
    </source>
</evidence>
<feature type="transmembrane region" description="Helical" evidence="7">
    <location>
        <begin position="107"/>
        <end position="129"/>
    </location>
</feature>
<dbReference type="PROSITE" id="PS51257">
    <property type="entry name" value="PROKAR_LIPOPROTEIN"/>
    <property type="match status" value="1"/>
</dbReference>
<dbReference type="SUPFAM" id="SSF144091">
    <property type="entry name" value="Rhomboid-like"/>
    <property type="match status" value="1"/>
</dbReference>
<feature type="transmembrane region" description="Helical" evidence="7">
    <location>
        <begin position="174"/>
        <end position="191"/>
    </location>
</feature>
<dbReference type="InterPro" id="IPR050925">
    <property type="entry name" value="Rhomboid_protease_S54"/>
</dbReference>
<feature type="transmembrane region" description="Helical" evidence="7">
    <location>
        <begin position="81"/>
        <end position="100"/>
    </location>
</feature>
<dbReference type="AlphaFoldDB" id="A0A1G4T8V3"/>
<dbReference type="GO" id="GO:0016020">
    <property type="term" value="C:membrane"/>
    <property type="evidence" value="ECO:0007669"/>
    <property type="project" value="UniProtKB-SubCell"/>
</dbReference>
<name>A0A1G4T8V3_9CAUL</name>
<accession>A0A1G4T8V3</accession>
<dbReference type="InterPro" id="IPR035952">
    <property type="entry name" value="Rhomboid-like_sf"/>
</dbReference>
<feature type="domain" description="Peptidase S54 rhomboid" evidence="8">
    <location>
        <begin position="68"/>
        <end position="213"/>
    </location>
</feature>
<comment type="similarity">
    <text evidence="2">Belongs to the peptidase S54 family.</text>
</comment>
<dbReference type="Pfam" id="PF01694">
    <property type="entry name" value="Rhomboid"/>
    <property type="match status" value="1"/>
</dbReference>
<feature type="transmembrane region" description="Helical" evidence="7">
    <location>
        <begin position="135"/>
        <end position="153"/>
    </location>
</feature>
<evidence type="ECO:0000259" key="8">
    <source>
        <dbReference type="Pfam" id="PF01694"/>
    </source>
</evidence>
<dbReference type="GO" id="GO:0004252">
    <property type="term" value="F:serine-type endopeptidase activity"/>
    <property type="evidence" value="ECO:0007669"/>
    <property type="project" value="InterPro"/>
</dbReference>
<comment type="subcellular location">
    <subcellularLocation>
        <location evidence="1">Membrane</location>
        <topology evidence="1">Multi-pass membrane protein</topology>
    </subcellularLocation>
</comment>
<evidence type="ECO:0000256" key="6">
    <source>
        <dbReference type="ARBA" id="ARBA00023136"/>
    </source>
</evidence>
<dbReference type="STRING" id="260084.SAMN02927928_3323"/>
<dbReference type="RefSeq" id="WP_090650177.1">
    <property type="nucleotide sequence ID" value="NZ_CBCRYE010000007.1"/>
</dbReference>
<keyword evidence="6 7" id="KW-0472">Membrane</keyword>
<gene>
    <name evidence="9" type="ORF">SAMN02927928_3323</name>
</gene>
<keyword evidence="3 7" id="KW-0812">Transmembrane</keyword>
<dbReference type="Gene3D" id="1.20.1540.10">
    <property type="entry name" value="Rhomboid-like"/>
    <property type="match status" value="1"/>
</dbReference>
<dbReference type="PANTHER" id="PTHR43731">
    <property type="entry name" value="RHOMBOID PROTEASE"/>
    <property type="match status" value="1"/>
</dbReference>
<evidence type="ECO:0000256" key="3">
    <source>
        <dbReference type="ARBA" id="ARBA00022692"/>
    </source>
</evidence>
<feature type="transmembrane region" description="Helical" evidence="7">
    <location>
        <begin position="20"/>
        <end position="37"/>
    </location>
</feature>
<keyword evidence="5 7" id="KW-1133">Transmembrane helix</keyword>
<reference evidence="10" key="1">
    <citation type="submission" date="2016-10" db="EMBL/GenBank/DDBJ databases">
        <authorList>
            <person name="Varghese N."/>
            <person name="Submissions S."/>
        </authorList>
    </citation>
    <scope>NUCLEOTIDE SEQUENCE [LARGE SCALE GENOMIC DNA]</scope>
    <source>
        <strain evidence="10">CGMCC 1.3431</strain>
    </source>
</reference>
<dbReference type="InterPro" id="IPR022764">
    <property type="entry name" value="Peptidase_S54_rhomboid_dom"/>
</dbReference>
<feature type="transmembrane region" description="Helical" evidence="7">
    <location>
        <begin position="197"/>
        <end position="218"/>
    </location>
</feature>
<evidence type="ECO:0000256" key="1">
    <source>
        <dbReference type="ARBA" id="ARBA00004141"/>
    </source>
</evidence>
<keyword evidence="4" id="KW-0378">Hydrolase</keyword>
<protein>
    <submittedName>
        <fullName evidence="9">Rhomboid family protein</fullName>
    </submittedName>
</protein>
<evidence type="ECO:0000256" key="4">
    <source>
        <dbReference type="ARBA" id="ARBA00022801"/>
    </source>
</evidence>
<dbReference type="EMBL" id="FMTS01000007">
    <property type="protein sequence ID" value="SCW77820.1"/>
    <property type="molecule type" value="Genomic_DNA"/>
</dbReference>
<keyword evidence="10" id="KW-1185">Reference proteome</keyword>
<sequence length="231" mass="24322">MTDDAERPDLAPRKEPAFNAPLMAVVLPLLMIGCYALQISSGPALEAALLDSFALSPVLLRQGNFELLFTHIFLHGSWTHVLFNAAACLIFATPVIRAFGKGIGATLSFFAFFFLCGMAAGLGFCLLNLSSSVPVVGASGAIYGLIGASSRIGGQRGISGGIVPLTNSRVLSSGAVWIGINLATALLPFLPGGQGVVIAWQAHIAGYLFGVLVIGHWLKAFHPHFFTRNLN</sequence>
<evidence type="ECO:0000256" key="5">
    <source>
        <dbReference type="ARBA" id="ARBA00022989"/>
    </source>
</evidence>
<dbReference type="Proteomes" id="UP000199150">
    <property type="component" value="Unassembled WGS sequence"/>
</dbReference>
<dbReference type="PANTHER" id="PTHR43731:SF14">
    <property type="entry name" value="PRESENILIN-ASSOCIATED RHOMBOID-LIKE PROTEIN, MITOCHONDRIAL"/>
    <property type="match status" value="1"/>
</dbReference>
<organism evidence="9 10">
    <name type="scientific">Asticcacaulis taihuensis</name>
    <dbReference type="NCBI Taxonomy" id="260084"/>
    <lineage>
        <taxon>Bacteria</taxon>
        <taxon>Pseudomonadati</taxon>
        <taxon>Pseudomonadota</taxon>
        <taxon>Alphaproteobacteria</taxon>
        <taxon>Caulobacterales</taxon>
        <taxon>Caulobacteraceae</taxon>
        <taxon>Asticcacaulis</taxon>
    </lineage>
</organism>
<dbReference type="OrthoDB" id="9797190at2"/>